<accession>A0AA43QYX7</accession>
<evidence type="ECO:0000259" key="3">
    <source>
        <dbReference type="Pfam" id="PF00561"/>
    </source>
</evidence>
<evidence type="ECO:0000256" key="2">
    <source>
        <dbReference type="ARBA" id="ARBA00038334"/>
    </source>
</evidence>
<dbReference type="InterPro" id="IPR000073">
    <property type="entry name" value="AB_hydrolase_1"/>
</dbReference>
<evidence type="ECO:0000313" key="4">
    <source>
        <dbReference type="EMBL" id="MDI1492845.1"/>
    </source>
</evidence>
<name>A0AA43QYX7_9LECA</name>
<feature type="domain" description="AB hydrolase-1" evidence="3">
    <location>
        <begin position="44"/>
        <end position="298"/>
    </location>
</feature>
<reference evidence="4" key="1">
    <citation type="journal article" date="2023" name="Genome Biol. Evol.">
        <title>First Whole Genome Sequence and Flow Cytometry Genome Size Data for the Lichen-Forming Fungus Ramalina farinacea (Ascomycota).</title>
        <authorList>
            <person name="Llewellyn T."/>
            <person name="Mian S."/>
            <person name="Hill R."/>
            <person name="Leitch I.J."/>
            <person name="Gaya E."/>
        </authorList>
    </citation>
    <scope>NUCLEOTIDE SEQUENCE</scope>
    <source>
        <strain evidence="4">LIQ254RAFAR</strain>
    </source>
</reference>
<dbReference type="AlphaFoldDB" id="A0AA43QYX7"/>
<dbReference type="PANTHER" id="PTHR43329">
    <property type="entry name" value="EPOXIDE HYDROLASE"/>
    <property type="match status" value="1"/>
</dbReference>
<sequence length="313" mass="35780">MSASSAEALEVLKGPSRMFQGFDEFEVEVERGVKIFGRRGGNGPPLLLLHGFPQNHLIWHRVAEQLAKTFTVVAIDLRGYGLSTKLELQKQSNASYSKRALAQDSVGVMKHHGFDDFYLCAHDRGARVAHRICVDYPARVRKVIMLDTAPTLAMYEKTDFTFAKAYYHWFFLIQPHPYPETLISSNPEAFMEYNMGGRHHGGKSVFDEDAYKAYVQMMKDPAGVNAMCEEYRASANIDLDHHRQDKEDEREIRCPLMVLWGKHGIIEKCYDAKKEWQDVSSSTVVGQSLDCGHYIPEEQPEILLEKIHSFFKE</sequence>
<dbReference type="InterPro" id="IPR029058">
    <property type="entry name" value="AB_hydrolase_fold"/>
</dbReference>
<dbReference type="InterPro" id="IPR000639">
    <property type="entry name" value="Epox_hydrolase-like"/>
</dbReference>
<dbReference type="GO" id="GO:0016787">
    <property type="term" value="F:hydrolase activity"/>
    <property type="evidence" value="ECO:0007669"/>
    <property type="project" value="UniProtKB-KW"/>
</dbReference>
<protein>
    <recommendedName>
        <fullName evidence="3">AB hydrolase-1 domain-containing protein</fullName>
    </recommendedName>
</protein>
<evidence type="ECO:0000313" key="5">
    <source>
        <dbReference type="Proteomes" id="UP001161017"/>
    </source>
</evidence>
<dbReference type="SUPFAM" id="SSF53474">
    <property type="entry name" value="alpha/beta-Hydrolases"/>
    <property type="match status" value="1"/>
</dbReference>
<keyword evidence="1" id="KW-0378">Hydrolase</keyword>
<evidence type="ECO:0000256" key="1">
    <source>
        <dbReference type="ARBA" id="ARBA00022801"/>
    </source>
</evidence>
<dbReference type="Proteomes" id="UP001161017">
    <property type="component" value="Unassembled WGS sequence"/>
</dbReference>
<dbReference type="Gene3D" id="3.40.50.1820">
    <property type="entry name" value="alpha/beta hydrolase"/>
    <property type="match status" value="1"/>
</dbReference>
<comment type="caution">
    <text evidence="4">The sequence shown here is derived from an EMBL/GenBank/DDBJ whole genome shotgun (WGS) entry which is preliminary data.</text>
</comment>
<proteinExistence type="inferred from homology"/>
<organism evidence="4 5">
    <name type="scientific">Ramalina farinacea</name>
    <dbReference type="NCBI Taxonomy" id="258253"/>
    <lineage>
        <taxon>Eukaryota</taxon>
        <taxon>Fungi</taxon>
        <taxon>Dikarya</taxon>
        <taxon>Ascomycota</taxon>
        <taxon>Pezizomycotina</taxon>
        <taxon>Lecanoromycetes</taxon>
        <taxon>OSLEUM clade</taxon>
        <taxon>Lecanoromycetidae</taxon>
        <taxon>Lecanorales</taxon>
        <taxon>Lecanorineae</taxon>
        <taxon>Ramalinaceae</taxon>
        <taxon>Ramalina</taxon>
    </lineage>
</organism>
<dbReference type="EMBL" id="JAPUFD010000021">
    <property type="protein sequence ID" value="MDI1492845.1"/>
    <property type="molecule type" value="Genomic_DNA"/>
</dbReference>
<gene>
    <name evidence="4" type="ORF">OHK93_004628</name>
</gene>
<dbReference type="PRINTS" id="PR00412">
    <property type="entry name" value="EPOXHYDRLASE"/>
</dbReference>
<keyword evidence="5" id="KW-1185">Reference proteome</keyword>
<dbReference type="Pfam" id="PF00561">
    <property type="entry name" value="Abhydrolase_1"/>
    <property type="match status" value="1"/>
</dbReference>
<comment type="similarity">
    <text evidence="2">Belongs to the AB hydrolase superfamily. Epoxide hydrolase family.</text>
</comment>